<evidence type="ECO:0000313" key="2">
    <source>
        <dbReference type="Proteomes" id="UP001386955"/>
    </source>
</evidence>
<sequence>MEGYGEDERSDGQWAWERQMIGMPPLIASQNRGIEGEVRYVNFRPTNAATGLMNNVDNSAGFGLSNAGNGLCNNVVQLGSLEFQLEMHSGGERGVVGVGCAGSKKIHLKGSIGHQEMQLTSRKKRAHQQARVGGEMNSLNTTVHAASSPHLKSIEVGHGDEELEACTIFKQLEDQFSRDSSNCSRFSSLEWLTSSCAAYHIGTQQLAQNPESALHSSINFNMVVAPFPCEFHQRDIVEGSHGDSRLGHESSHQLCEGDMTNVPIDWGYFCMRLGQLPQTKSKGYVGRVANIFSQINSRGVWKEVPIGISEDVTVIKESSTRASQGEGGEESNDASRILKGKLMDRTFCCRLLGRP</sequence>
<evidence type="ECO:0000313" key="1">
    <source>
        <dbReference type="EMBL" id="KAK7380284.1"/>
    </source>
</evidence>
<keyword evidence="2" id="KW-1185">Reference proteome</keyword>
<proteinExistence type="predicted"/>
<gene>
    <name evidence="1" type="ORF">VNO78_32792</name>
</gene>
<protein>
    <submittedName>
        <fullName evidence="1">Uncharacterized protein</fullName>
    </submittedName>
</protein>
<organism evidence="1 2">
    <name type="scientific">Psophocarpus tetragonolobus</name>
    <name type="common">Winged bean</name>
    <name type="synonym">Dolichos tetragonolobus</name>
    <dbReference type="NCBI Taxonomy" id="3891"/>
    <lineage>
        <taxon>Eukaryota</taxon>
        <taxon>Viridiplantae</taxon>
        <taxon>Streptophyta</taxon>
        <taxon>Embryophyta</taxon>
        <taxon>Tracheophyta</taxon>
        <taxon>Spermatophyta</taxon>
        <taxon>Magnoliopsida</taxon>
        <taxon>eudicotyledons</taxon>
        <taxon>Gunneridae</taxon>
        <taxon>Pentapetalae</taxon>
        <taxon>rosids</taxon>
        <taxon>fabids</taxon>
        <taxon>Fabales</taxon>
        <taxon>Fabaceae</taxon>
        <taxon>Papilionoideae</taxon>
        <taxon>50 kb inversion clade</taxon>
        <taxon>NPAAA clade</taxon>
        <taxon>indigoferoid/millettioid clade</taxon>
        <taxon>Phaseoleae</taxon>
        <taxon>Psophocarpus</taxon>
    </lineage>
</organism>
<dbReference type="EMBL" id="JAYMYS010000009">
    <property type="protein sequence ID" value="KAK7380284.1"/>
    <property type="molecule type" value="Genomic_DNA"/>
</dbReference>
<dbReference type="AlphaFoldDB" id="A0AAN9RPP0"/>
<name>A0AAN9RPP0_PSOTE</name>
<dbReference type="Proteomes" id="UP001386955">
    <property type="component" value="Unassembled WGS sequence"/>
</dbReference>
<accession>A0AAN9RPP0</accession>
<reference evidence="1 2" key="1">
    <citation type="submission" date="2024-01" db="EMBL/GenBank/DDBJ databases">
        <title>The genomes of 5 underutilized Papilionoideae crops provide insights into root nodulation and disease resistanc.</title>
        <authorList>
            <person name="Jiang F."/>
        </authorList>
    </citation>
    <scope>NUCLEOTIDE SEQUENCE [LARGE SCALE GENOMIC DNA]</scope>
    <source>
        <strain evidence="1">DUOXIRENSHENG_FW03</strain>
        <tissue evidence="1">Leaves</tissue>
    </source>
</reference>
<comment type="caution">
    <text evidence="1">The sequence shown here is derived from an EMBL/GenBank/DDBJ whole genome shotgun (WGS) entry which is preliminary data.</text>
</comment>